<proteinExistence type="predicted"/>
<gene>
    <name evidence="2" type="ORF">DI544_09525</name>
</gene>
<evidence type="ECO:0000259" key="1">
    <source>
        <dbReference type="Pfam" id="PF07589"/>
    </source>
</evidence>
<feature type="domain" description="Ice-binding protein C-terminal" evidence="1">
    <location>
        <begin position="240"/>
        <end position="261"/>
    </location>
</feature>
<dbReference type="InterPro" id="IPR013424">
    <property type="entry name" value="Ice-binding_C"/>
</dbReference>
<dbReference type="EMBL" id="QFQI01000006">
    <property type="protein sequence ID" value="PZQ60091.1"/>
    <property type="molecule type" value="Genomic_DNA"/>
</dbReference>
<evidence type="ECO:0000313" key="3">
    <source>
        <dbReference type="Proteomes" id="UP000249229"/>
    </source>
</evidence>
<evidence type="ECO:0000313" key="2">
    <source>
        <dbReference type="EMBL" id="PZQ60091.1"/>
    </source>
</evidence>
<dbReference type="NCBIfam" id="NF035944">
    <property type="entry name" value="PEPxxWA-CTERM"/>
    <property type="match status" value="1"/>
</dbReference>
<comment type="caution">
    <text evidence="2">The sequence shown here is derived from an EMBL/GenBank/DDBJ whole genome shotgun (WGS) entry which is preliminary data.</text>
</comment>
<sequence length="271" mass="27992">MAAGGAARREVMRRILFGLATLTTSLVGGPATAAIFTYVVTGTVVGGGNEGNATFGDDVIGRAFSASFEVDDALPTALYAASATGSSAQGGGLVQPGTRPPVTATLTINGISYAIRTGERKQEPTCYPEIGECFGSTWTEDDRGGIVKDAGARQLSLFGGYRSFDNSPGLFFRNMADALDFTLRSADFTVPDYRQPGSYAVTGTGSFATSYDLVAYSGGSEYSATRLSLAPTRLSVGGGVPEPATWAMMILGFGLIGAAMRAQARPVAARA</sequence>
<accession>A0A2W5P2Q1</accession>
<protein>
    <recommendedName>
        <fullName evidence="1">Ice-binding protein C-terminal domain-containing protein</fullName>
    </recommendedName>
</protein>
<organism evidence="2 3">
    <name type="scientific">Sphingomonas taxi</name>
    <dbReference type="NCBI Taxonomy" id="1549858"/>
    <lineage>
        <taxon>Bacteria</taxon>
        <taxon>Pseudomonadati</taxon>
        <taxon>Pseudomonadota</taxon>
        <taxon>Alphaproteobacteria</taxon>
        <taxon>Sphingomonadales</taxon>
        <taxon>Sphingomonadaceae</taxon>
        <taxon>Sphingomonas</taxon>
    </lineage>
</organism>
<dbReference type="NCBIfam" id="TIGR02595">
    <property type="entry name" value="PEP_CTERM"/>
    <property type="match status" value="1"/>
</dbReference>
<dbReference type="Proteomes" id="UP000249229">
    <property type="component" value="Unassembled WGS sequence"/>
</dbReference>
<dbReference type="Pfam" id="PF07589">
    <property type="entry name" value="PEP-CTERM"/>
    <property type="match status" value="1"/>
</dbReference>
<dbReference type="AlphaFoldDB" id="A0A2W5P2Q1"/>
<name>A0A2W5P2Q1_9SPHN</name>
<reference evidence="2 3" key="1">
    <citation type="submission" date="2017-08" db="EMBL/GenBank/DDBJ databases">
        <title>Infants hospitalized years apart are colonized by the same room-sourced microbial strains.</title>
        <authorList>
            <person name="Brooks B."/>
            <person name="Olm M.R."/>
            <person name="Firek B.A."/>
            <person name="Baker R."/>
            <person name="Thomas B.C."/>
            <person name="Morowitz M.J."/>
            <person name="Banfield J.F."/>
        </authorList>
    </citation>
    <scope>NUCLEOTIDE SEQUENCE [LARGE SCALE GENOMIC DNA]</scope>
    <source>
        <strain evidence="2">S2_005_001_R1_22</strain>
    </source>
</reference>